<dbReference type="Pfam" id="PF12833">
    <property type="entry name" value="HTH_18"/>
    <property type="match status" value="1"/>
</dbReference>
<dbReference type="PANTHER" id="PTHR43280">
    <property type="entry name" value="ARAC-FAMILY TRANSCRIPTIONAL REGULATOR"/>
    <property type="match status" value="1"/>
</dbReference>
<protein>
    <recommendedName>
        <fullName evidence="1">Stage 0 sporulation protein A homolog</fullName>
    </recommendedName>
</protein>
<evidence type="ECO:0000259" key="7">
    <source>
        <dbReference type="PROSITE" id="PS01124"/>
    </source>
</evidence>
<evidence type="ECO:0000313" key="9">
    <source>
        <dbReference type="EMBL" id="KJF38569.1"/>
    </source>
</evidence>
<dbReference type="InterPro" id="IPR009057">
    <property type="entry name" value="Homeodomain-like_sf"/>
</dbReference>
<evidence type="ECO:0000256" key="6">
    <source>
        <dbReference type="PROSITE-ProRule" id="PRU00169"/>
    </source>
</evidence>
<dbReference type="SMART" id="SM00342">
    <property type="entry name" value="HTH_ARAC"/>
    <property type="match status" value="1"/>
</dbReference>
<dbReference type="Proteomes" id="UP000431913">
    <property type="component" value="Unassembled WGS sequence"/>
</dbReference>
<dbReference type="EMBL" id="VUNJ01000009">
    <property type="protein sequence ID" value="MST92313.1"/>
    <property type="molecule type" value="Genomic_DNA"/>
</dbReference>
<comment type="caution">
    <text evidence="9">The sequence shown here is derived from an EMBL/GenBank/DDBJ whole genome shotgun (WGS) entry which is preliminary data.</text>
</comment>
<dbReference type="Gene3D" id="3.40.50.2300">
    <property type="match status" value="1"/>
</dbReference>
<reference evidence="10 12" key="2">
    <citation type="submission" date="2019-08" db="EMBL/GenBank/DDBJ databases">
        <title>In-depth cultivation of the pig gut microbiome towards novel bacterial diversity and tailored functional studies.</title>
        <authorList>
            <person name="Wylensek D."/>
            <person name="Hitch T.C.A."/>
            <person name="Clavel T."/>
        </authorList>
    </citation>
    <scope>NUCLEOTIDE SEQUENCE [LARGE SCALE GENOMIC DNA]</scope>
    <source>
        <strain evidence="10 12">WCA3-601-WT-6J</strain>
    </source>
</reference>
<evidence type="ECO:0000313" key="10">
    <source>
        <dbReference type="EMBL" id="MST92313.1"/>
    </source>
</evidence>
<dbReference type="GO" id="GO:0000160">
    <property type="term" value="P:phosphorelay signal transduction system"/>
    <property type="evidence" value="ECO:0007669"/>
    <property type="project" value="InterPro"/>
</dbReference>
<dbReference type="PANTHER" id="PTHR43280:SF28">
    <property type="entry name" value="HTH-TYPE TRANSCRIPTIONAL ACTIVATOR RHAS"/>
    <property type="match status" value="1"/>
</dbReference>
<feature type="domain" description="Response regulatory" evidence="8">
    <location>
        <begin position="3"/>
        <end position="120"/>
    </location>
</feature>
<dbReference type="PROSITE" id="PS01124">
    <property type="entry name" value="HTH_ARAC_FAMILY_2"/>
    <property type="match status" value="1"/>
</dbReference>
<dbReference type="InterPro" id="IPR018060">
    <property type="entry name" value="HTH_AraC"/>
</dbReference>
<dbReference type="CDD" id="cd17536">
    <property type="entry name" value="REC_YesN-like"/>
    <property type="match status" value="1"/>
</dbReference>
<evidence type="ECO:0000256" key="4">
    <source>
        <dbReference type="ARBA" id="ARBA00023163"/>
    </source>
</evidence>
<evidence type="ECO:0000256" key="1">
    <source>
        <dbReference type="ARBA" id="ARBA00018672"/>
    </source>
</evidence>
<keyword evidence="3" id="KW-0238">DNA-binding</keyword>
<dbReference type="EMBL" id="JXXK01000037">
    <property type="protein sequence ID" value="KJF38569.1"/>
    <property type="molecule type" value="Genomic_DNA"/>
</dbReference>
<dbReference type="SMART" id="SM00448">
    <property type="entry name" value="REC"/>
    <property type="match status" value="1"/>
</dbReference>
<keyword evidence="2" id="KW-0805">Transcription regulation</keyword>
<evidence type="ECO:0000313" key="11">
    <source>
        <dbReference type="Proteomes" id="UP000032483"/>
    </source>
</evidence>
<evidence type="ECO:0000313" key="12">
    <source>
        <dbReference type="Proteomes" id="UP000431913"/>
    </source>
</evidence>
<proteinExistence type="predicted"/>
<organism evidence="9 11">
    <name type="scientific">Ruthenibacterium lactatiformans</name>
    <dbReference type="NCBI Taxonomy" id="1550024"/>
    <lineage>
        <taxon>Bacteria</taxon>
        <taxon>Bacillati</taxon>
        <taxon>Bacillota</taxon>
        <taxon>Clostridia</taxon>
        <taxon>Eubacteriales</taxon>
        <taxon>Oscillospiraceae</taxon>
        <taxon>Ruthenibacterium</taxon>
    </lineage>
</organism>
<feature type="domain" description="HTH araC/xylS-type" evidence="7">
    <location>
        <begin position="359"/>
        <end position="457"/>
    </location>
</feature>
<sequence length="470" mass="52921">MLNVLLADDETRTLHHLMTGVPWFQLGMEVCCTASNGSEALAFIESHPIDILITDIRMPGMDGLELCQRVRERYHDMSIILLTGYADFEYARRGIELQVTDYCLKPIDTEQLTATLRRAVRQGYGRSSSRSDALLDLIEEGNSQEITRTFSDLGIKGDSVYIAGSIGVHNIEQAIGAQFSCKVGRHKYLYFSGHPFHTQEASHIIAFSKKRSGIGLFPTSVPYGQTARAISDVLVMTYQYFINGTSTLCERLVDGPLTQELFRQLPKKGKEPGQLKAWLHDLSQANCSLLFNIRTAFRFVNQVLLSPAMQNSGEGCFDSFEQMAADYSCLSNLLEELSAAVYTQEPRPAPPFEGPDSFLSIMSYLNAHYDQTVSLKRVSEELHLNASYISQLIKNETGLNYTQYITELRIEKAKELLTNTKLSLAEISEAVGFNDYFYFIKKFKREVGVTPGKFLQHEKGTGDMPDRERE</sequence>
<dbReference type="GO" id="GO:0043565">
    <property type="term" value="F:sequence-specific DNA binding"/>
    <property type="evidence" value="ECO:0007669"/>
    <property type="project" value="InterPro"/>
</dbReference>
<dbReference type="AlphaFoldDB" id="A0A0D8IVP5"/>
<dbReference type="InterPro" id="IPR018062">
    <property type="entry name" value="HTH_AraC-typ_CS"/>
</dbReference>
<dbReference type="RefSeq" id="WP_050006433.1">
    <property type="nucleotide sequence ID" value="NZ_CAOJUJ010000015.1"/>
</dbReference>
<dbReference type="SUPFAM" id="SSF46689">
    <property type="entry name" value="Homeodomain-like"/>
    <property type="match status" value="1"/>
</dbReference>
<accession>A0A0D8IVP5</accession>
<comment type="function">
    <text evidence="5">May play the central regulatory role in sporulation. It may be an element of the effector pathway responsible for the activation of sporulation genes in response to nutritional stress. Spo0A may act in concert with spo0H (a sigma factor) to control the expression of some genes that are critical to the sporulation process.</text>
</comment>
<evidence type="ECO:0000259" key="8">
    <source>
        <dbReference type="PROSITE" id="PS50110"/>
    </source>
</evidence>
<keyword evidence="11" id="KW-1185">Reference proteome</keyword>
<dbReference type="SUPFAM" id="SSF52172">
    <property type="entry name" value="CheY-like"/>
    <property type="match status" value="1"/>
</dbReference>
<dbReference type="GO" id="GO:0003700">
    <property type="term" value="F:DNA-binding transcription factor activity"/>
    <property type="evidence" value="ECO:0007669"/>
    <property type="project" value="InterPro"/>
</dbReference>
<dbReference type="PROSITE" id="PS00041">
    <property type="entry name" value="HTH_ARAC_FAMILY_1"/>
    <property type="match status" value="1"/>
</dbReference>
<evidence type="ECO:0000256" key="3">
    <source>
        <dbReference type="ARBA" id="ARBA00023125"/>
    </source>
</evidence>
<dbReference type="Gene3D" id="1.10.10.60">
    <property type="entry name" value="Homeodomain-like"/>
    <property type="match status" value="2"/>
</dbReference>
<name>A0A0D8IVP5_9FIRM</name>
<evidence type="ECO:0000256" key="5">
    <source>
        <dbReference type="ARBA" id="ARBA00024867"/>
    </source>
</evidence>
<dbReference type="Proteomes" id="UP000032483">
    <property type="component" value="Unassembled WGS sequence"/>
</dbReference>
<gene>
    <name evidence="10" type="ORF">FYJ76_10245</name>
    <name evidence="9" type="ORF">TQ39_17245</name>
</gene>
<dbReference type="InterPro" id="IPR011006">
    <property type="entry name" value="CheY-like_superfamily"/>
</dbReference>
<dbReference type="PROSITE" id="PS50110">
    <property type="entry name" value="RESPONSE_REGULATORY"/>
    <property type="match status" value="1"/>
</dbReference>
<keyword evidence="6" id="KW-0597">Phosphoprotein</keyword>
<dbReference type="GeneID" id="42858288"/>
<dbReference type="InterPro" id="IPR001789">
    <property type="entry name" value="Sig_transdc_resp-reg_receiver"/>
</dbReference>
<reference evidence="9" key="1">
    <citation type="submission" date="2015-02" db="EMBL/GenBank/DDBJ databases">
        <title>A novel member of the family Ruminococcaceae isolated from human feces.</title>
        <authorList>
            <person name="Shkoporov A.N."/>
            <person name="Chaplin A.V."/>
            <person name="Motuzova O.V."/>
            <person name="Kafarskaia L.I."/>
            <person name="Khokhlova E.V."/>
            <person name="Efimov B.A."/>
        </authorList>
    </citation>
    <scope>NUCLEOTIDE SEQUENCE [LARGE SCALE GENOMIC DNA]</scope>
    <source>
        <strain evidence="9">585-1</strain>
    </source>
</reference>
<dbReference type="Pfam" id="PF00072">
    <property type="entry name" value="Response_reg"/>
    <property type="match status" value="1"/>
</dbReference>
<evidence type="ECO:0000256" key="2">
    <source>
        <dbReference type="ARBA" id="ARBA00023015"/>
    </source>
</evidence>
<feature type="modified residue" description="4-aspartylphosphate" evidence="6">
    <location>
        <position position="55"/>
    </location>
</feature>
<dbReference type="PATRIC" id="fig|1550024.3.peg.3936"/>
<keyword evidence="4" id="KW-0804">Transcription</keyword>